<sequence>MPESPLWRCTCNSLTLTSSSLITKYKLLLTAAPKPQLCQFGVRHRRCLLITNCASSPNETIVASRKPARTNADLCNVLREFMSDVGFPDEHVPSLKELSHHGRQDLANLVRRRGYKLIKELLAASQEVRSEICYLVH</sequence>
<dbReference type="PANTHER" id="PTHR47434">
    <property type="entry name" value="PROTEIN PTST HOMOLOG 3, CHLOROPLASTIC"/>
    <property type="match status" value="1"/>
</dbReference>
<gene>
    <name evidence="1" type="ORF">LSALG_LOCUS27701</name>
</gene>
<dbReference type="PANTHER" id="PTHR47434:SF2">
    <property type="entry name" value="PROTEIN PTST HOMOLOG 3, CHLOROPLASTIC"/>
    <property type="match status" value="1"/>
</dbReference>
<evidence type="ECO:0000313" key="2">
    <source>
        <dbReference type="Proteomes" id="UP001177003"/>
    </source>
</evidence>
<evidence type="ECO:0000313" key="1">
    <source>
        <dbReference type="EMBL" id="CAI9288400.1"/>
    </source>
</evidence>
<name>A0AA36EC04_LACSI</name>
<organism evidence="1 2">
    <name type="scientific">Lactuca saligna</name>
    <name type="common">Willowleaf lettuce</name>
    <dbReference type="NCBI Taxonomy" id="75948"/>
    <lineage>
        <taxon>Eukaryota</taxon>
        <taxon>Viridiplantae</taxon>
        <taxon>Streptophyta</taxon>
        <taxon>Embryophyta</taxon>
        <taxon>Tracheophyta</taxon>
        <taxon>Spermatophyta</taxon>
        <taxon>Magnoliopsida</taxon>
        <taxon>eudicotyledons</taxon>
        <taxon>Gunneridae</taxon>
        <taxon>Pentapetalae</taxon>
        <taxon>asterids</taxon>
        <taxon>campanulids</taxon>
        <taxon>Asterales</taxon>
        <taxon>Asteraceae</taxon>
        <taxon>Cichorioideae</taxon>
        <taxon>Cichorieae</taxon>
        <taxon>Lactucinae</taxon>
        <taxon>Lactuca</taxon>
    </lineage>
</organism>
<dbReference type="AlphaFoldDB" id="A0AA36EC04"/>
<dbReference type="EMBL" id="OX465081">
    <property type="protein sequence ID" value="CAI9288400.1"/>
    <property type="molecule type" value="Genomic_DNA"/>
</dbReference>
<protein>
    <submittedName>
        <fullName evidence="1">Uncharacterized protein</fullName>
    </submittedName>
</protein>
<proteinExistence type="predicted"/>
<dbReference type="Proteomes" id="UP001177003">
    <property type="component" value="Chromosome 5"/>
</dbReference>
<keyword evidence="2" id="KW-1185">Reference proteome</keyword>
<reference evidence="1" key="1">
    <citation type="submission" date="2023-04" db="EMBL/GenBank/DDBJ databases">
        <authorList>
            <person name="Vijverberg K."/>
            <person name="Xiong W."/>
            <person name="Schranz E."/>
        </authorList>
    </citation>
    <scope>NUCLEOTIDE SEQUENCE</scope>
</reference>
<accession>A0AA36EC04</accession>